<name>A0A1T4T5J8_9ACTN</name>
<proteinExistence type="predicted"/>
<evidence type="ECO:0000313" key="2">
    <source>
        <dbReference type="EMBL" id="SKA35800.1"/>
    </source>
</evidence>
<reference evidence="2 3" key="1">
    <citation type="submission" date="2017-02" db="EMBL/GenBank/DDBJ databases">
        <authorList>
            <person name="Peterson S.W."/>
        </authorList>
    </citation>
    <scope>NUCLEOTIDE SEQUENCE [LARGE SCALE GENOMIC DNA]</scope>
    <source>
        <strain evidence="2 3">DSM 45154</strain>
    </source>
</reference>
<protein>
    <submittedName>
        <fullName evidence="2">Uncharacterized protein</fullName>
    </submittedName>
</protein>
<accession>A0A1T4T5J8</accession>
<feature type="transmembrane region" description="Helical" evidence="1">
    <location>
        <begin position="23"/>
        <end position="43"/>
    </location>
</feature>
<evidence type="ECO:0000256" key="1">
    <source>
        <dbReference type="SAM" id="Phobius"/>
    </source>
</evidence>
<gene>
    <name evidence="2" type="ORF">SAMN02745673_04540</name>
</gene>
<keyword evidence="3" id="KW-1185">Reference proteome</keyword>
<dbReference type="AlphaFoldDB" id="A0A1T4T5J8"/>
<organism evidence="2 3">
    <name type="scientific">Marinactinospora thermotolerans DSM 45154</name>
    <dbReference type="NCBI Taxonomy" id="1122192"/>
    <lineage>
        <taxon>Bacteria</taxon>
        <taxon>Bacillati</taxon>
        <taxon>Actinomycetota</taxon>
        <taxon>Actinomycetes</taxon>
        <taxon>Streptosporangiales</taxon>
        <taxon>Nocardiopsidaceae</taxon>
        <taxon>Marinactinospora</taxon>
    </lineage>
</organism>
<keyword evidence="1" id="KW-0812">Transmembrane</keyword>
<dbReference type="EMBL" id="FUWS01000015">
    <property type="protein sequence ID" value="SKA35800.1"/>
    <property type="molecule type" value="Genomic_DNA"/>
</dbReference>
<keyword evidence="1" id="KW-1133">Transmembrane helix</keyword>
<sequence length="74" mass="7612">MQIQAAILHDEAPGIPSAPGRDFAGVVLGTGLAVIFGALTVYLTYLGGRWIAATVLSALFSLVGLVEIVVSLTE</sequence>
<dbReference type="Proteomes" id="UP000190637">
    <property type="component" value="Unassembled WGS sequence"/>
</dbReference>
<feature type="transmembrane region" description="Helical" evidence="1">
    <location>
        <begin position="50"/>
        <end position="72"/>
    </location>
</feature>
<evidence type="ECO:0000313" key="3">
    <source>
        <dbReference type="Proteomes" id="UP000190637"/>
    </source>
</evidence>
<keyword evidence="1" id="KW-0472">Membrane</keyword>